<keyword evidence="2" id="KW-1185">Reference proteome</keyword>
<dbReference type="STRING" id="929713.NIASO_02400"/>
<dbReference type="Proteomes" id="UP000003586">
    <property type="component" value="Chromosome"/>
</dbReference>
<gene>
    <name evidence="1" type="ORF">NIASO_02400</name>
</gene>
<sequence>MFFNYFFKMNMFWSYDSKASYKHTLPLPHQRLPRAYKIGENAGASGESRN</sequence>
<evidence type="ECO:0000313" key="2">
    <source>
        <dbReference type="Proteomes" id="UP000003586"/>
    </source>
</evidence>
<accession>W0F263</accession>
<dbReference type="AlphaFoldDB" id="W0F263"/>
<dbReference type="HOGENOM" id="CLU_3120331_0_0_10"/>
<proteinExistence type="predicted"/>
<dbReference type="KEGG" id="nso:NIASO_02400"/>
<evidence type="ECO:0000313" key="1">
    <source>
        <dbReference type="EMBL" id="AHF17140.1"/>
    </source>
</evidence>
<protein>
    <submittedName>
        <fullName evidence="1">Uncharacterized protein</fullName>
    </submittedName>
</protein>
<name>W0F263_9BACT</name>
<reference evidence="1 2" key="1">
    <citation type="submission" date="2013-12" db="EMBL/GenBank/DDBJ databases">
        <authorList>
            <consortium name="DOE Joint Genome Institute"/>
            <person name="Eisen J."/>
            <person name="Huntemann M."/>
            <person name="Han J."/>
            <person name="Chen A."/>
            <person name="Kyrpides N."/>
            <person name="Mavromatis K."/>
            <person name="Markowitz V."/>
            <person name="Palaniappan K."/>
            <person name="Ivanova N."/>
            <person name="Schaumberg A."/>
            <person name="Pati A."/>
            <person name="Liolios K."/>
            <person name="Nordberg H.P."/>
            <person name="Cantor M.N."/>
            <person name="Hua S.X."/>
            <person name="Woyke T."/>
        </authorList>
    </citation>
    <scope>NUCLEOTIDE SEQUENCE [LARGE SCALE GENOMIC DNA]</scope>
    <source>
        <strain evidence="2">DSM 19437</strain>
    </source>
</reference>
<organism evidence="1 2">
    <name type="scientific">Niabella soli DSM 19437</name>
    <dbReference type="NCBI Taxonomy" id="929713"/>
    <lineage>
        <taxon>Bacteria</taxon>
        <taxon>Pseudomonadati</taxon>
        <taxon>Bacteroidota</taxon>
        <taxon>Chitinophagia</taxon>
        <taxon>Chitinophagales</taxon>
        <taxon>Chitinophagaceae</taxon>
        <taxon>Niabella</taxon>
    </lineage>
</organism>
<dbReference type="EMBL" id="CP007035">
    <property type="protein sequence ID" value="AHF17140.1"/>
    <property type="molecule type" value="Genomic_DNA"/>
</dbReference>